<dbReference type="EMBL" id="JGZB01000004">
    <property type="protein sequence ID" value="KFI68258.1"/>
    <property type="molecule type" value="Genomic_DNA"/>
</dbReference>
<dbReference type="Proteomes" id="UP000029052">
    <property type="component" value="Unassembled WGS sequence"/>
</dbReference>
<reference evidence="1 2" key="1">
    <citation type="submission" date="2014-03" db="EMBL/GenBank/DDBJ databases">
        <title>Genomics of Bifidobacteria.</title>
        <authorList>
            <person name="Ventura M."/>
            <person name="Milani C."/>
            <person name="Lugli G.A."/>
        </authorList>
    </citation>
    <scope>NUCLEOTIDE SEQUENCE [LARGE SCALE GENOMIC DNA]</scope>
    <source>
        <strain evidence="1 2">LMG 11591</strain>
    </source>
</reference>
<evidence type="ECO:0000313" key="2">
    <source>
        <dbReference type="Proteomes" id="UP000029052"/>
    </source>
</evidence>
<proteinExistence type="predicted"/>
<dbReference type="AlphaFoldDB" id="A0A087BB58"/>
<organism evidence="1 2">
    <name type="scientific">Bifidobacterium magnum</name>
    <dbReference type="NCBI Taxonomy" id="1692"/>
    <lineage>
        <taxon>Bacteria</taxon>
        <taxon>Bacillati</taxon>
        <taxon>Actinomycetota</taxon>
        <taxon>Actinomycetes</taxon>
        <taxon>Bifidobacteriales</taxon>
        <taxon>Bifidobacteriaceae</taxon>
        <taxon>Bifidobacterium</taxon>
    </lineage>
</organism>
<name>A0A087BB58_9BIFI</name>
<gene>
    <name evidence="1" type="ORF">BMAGN_0209</name>
</gene>
<evidence type="ECO:0000313" key="1">
    <source>
        <dbReference type="EMBL" id="KFI68258.1"/>
    </source>
</evidence>
<protein>
    <submittedName>
        <fullName evidence="1">Uncharacterized protein</fullName>
    </submittedName>
</protein>
<dbReference type="STRING" id="1692.BMAGN_0209"/>
<accession>A0A087BB58</accession>
<sequence length="66" mass="7878">MNLKDPVTPKTLEEALAHIQYLYKLIRRLNREAREYRQGKRYWKQIALEREQADTNSHTPDKASGH</sequence>
<comment type="caution">
    <text evidence="1">The sequence shown here is derived from an EMBL/GenBank/DDBJ whole genome shotgun (WGS) entry which is preliminary data.</text>
</comment>
<keyword evidence="2" id="KW-1185">Reference proteome</keyword>